<comment type="caution">
    <text evidence="1">The sequence shown here is derived from an EMBL/GenBank/DDBJ whole genome shotgun (WGS) entry which is preliminary data.</text>
</comment>
<keyword evidence="2" id="KW-1185">Reference proteome</keyword>
<dbReference type="EMBL" id="JRVC01000015">
    <property type="protein sequence ID" value="KHS44462.1"/>
    <property type="molecule type" value="Genomic_DNA"/>
</dbReference>
<dbReference type="InterPro" id="IPR010836">
    <property type="entry name" value="SapC"/>
</dbReference>
<proteinExistence type="predicted"/>
<sequence length="233" mass="24970">MAEQLEILNSEVHRNLAMHPIAGAHPHMVQISLPEVEAAASCCPVMLAKSPETGRFAIVALFGFSPDEVLVEGAGTGNAAFLPLDLQRQGFFASDENIAVDLAHPRFAPGGTIPLFDAMGGPTDEMRLVQRAIGTLMGNAARTERFIADIVEARLVEPVDISLKFDDGQTVALNGLYTVSGDALADLDDTRIIRLFRDGSLAAALAIRASLRQIGQLARRRNERLAMPASGWA</sequence>
<evidence type="ECO:0000313" key="2">
    <source>
        <dbReference type="Proteomes" id="UP000031338"/>
    </source>
</evidence>
<name>A0A0B9A586_9SPHN</name>
<dbReference type="RefSeq" id="WP_039335890.1">
    <property type="nucleotide sequence ID" value="NZ_JRVC01000015.1"/>
</dbReference>
<dbReference type="Proteomes" id="UP000031338">
    <property type="component" value="Unassembled WGS sequence"/>
</dbReference>
<reference evidence="1 2" key="1">
    <citation type="submission" date="2014-10" db="EMBL/GenBank/DDBJ databases">
        <title>Draft genome sequence of Novosphingobium subterraneum DSM 12447.</title>
        <authorList>
            <person name="Gan H.M."/>
            <person name="Gan H.Y."/>
            <person name="Savka M.A."/>
        </authorList>
    </citation>
    <scope>NUCLEOTIDE SEQUENCE [LARGE SCALE GENOMIC DNA]</scope>
    <source>
        <strain evidence="1 2">DSM 12447</strain>
    </source>
</reference>
<organism evidence="1 2">
    <name type="scientific">Novosphingobium subterraneum</name>
    <dbReference type="NCBI Taxonomy" id="48936"/>
    <lineage>
        <taxon>Bacteria</taxon>
        <taxon>Pseudomonadati</taxon>
        <taxon>Pseudomonadota</taxon>
        <taxon>Alphaproteobacteria</taxon>
        <taxon>Sphingomonadales</taxon>
        <taxon>Sphingomonadaceae</taxon>
        <taxon>Novosphingobium</taxon>
    </lineage>
</organism>
<evidence type="ECO:0000313" key="1">
    <source>
        <dbReference type="EMBL" id="KHS44462.1"/>
    </source>
</evidence>
<accession>A0A0B9A586</accession>
<dbReference type="STRING" id="48936.NJ75_03040"/>
<dbReference type="Pfam" id="PF07277">
    <property type="entry name" value="SapC"/>
    <property type="match status" value="1"/>
</dbReference>
<gene>
    <name evidence="1" type="ORF">NJ75_03040</name>
</gene>
<dbReference type="AlphaFoldDB" id="A0A0B9A586"/>
<dbReference type="PATRIC" id="fig|48936.3.peg.3055"/>
<protein>
    <submittedName>
        <fullName evidence="1">SapC-like protein</fullName>
    </submittedName>
</protein>